<dbReference type="Pfam" id="PF01636">
    <property type="entry name" value="APH"/>
    <property type="match status" value="1"/>
</dbReference>
<dbReference type="EC" id="2.7.1.-" evidence="2"/>
<name>A0ABU4B7L9_9NOCA</name>
<proteinExistence type="predicted"/>
<dbReference type="RefSeq" id="WP_317563046.1">
    <property type="nucleotide sequence ID" value="NZ_JAWLJX010000001.1"/>
</dbReference>
<organism evidence="2 3">
    <name type="scientific">Rhodococcoides yunnanense</name>
    <dbReference type="NCBI Taxonomy" id="278209"/>
    <lineage>
        <taxon>Bacteria</taxon>
        <taxon>Bacillati</taxon>
        <taxon>Actinomycetota</taxon>
        <taxon>Actinomycetes</taxon>
        <taxon>Mycobacteriales</taxon>
        <taxon>Nocardiaceae</taxon>
        <taxon>Rhodococcoides</taxon>
    </lineage>
</organism>
<protein>
    <submittedName>
        <fullName evidence="2">Aminoglycoside phosphotransferase family protein</fullName>
        <ecNumber evidence="2">2.7.1.-</ecNumber>
    </submittedName>
</protein>
<evidence type="ECO:0000259" key="1">
    <source>
        <dbReference type="Pfam" id="PF01636"/>
    </source>
</evidence>
<keyword evidence="3" id="KW-1185">Reference proteome</keyword>
<evidence type="ECO:0000313" key="3">
    <source>
        <dbReference type="Proteomes" id="UP001185755"/>
    </source>
</evidence>
<evidence type="ECO:0000313" key="2">
    <source>
        <dbReference type="EMBL" id="MDV6260178.1"/>
    </source>
</evidence>
<dbReference type="GO" id="GO:0016740">
    <property type="term" value="F:transferase activity"/>
    <property type="evidence" value="ECO:0007669"/>
    <property type="project" value="UniProtKB-KW"/>
</dbReference>
<feature type="domain" description="Aminoglycoside phosphotransferase" evidence="1">
    <location>
        <begin position="18"/>
        <end position="198"/>
    </location>
</feature>
<sequence length="237" mass="25783">MLPESVRSCWPGLVVDGPLSGGARNEIWSGQLDGVHVVVRHSRRDPDSRSWEWHLLRHLQECGIYLPVLIPSSSGDSDVDGWHAYEYVEGSHPGPKDPRIADALAEVHAVTAGWPQRPGSASSIDLPELLVGGDVDLTALPTGLAHQIVDAWRSARTPSPTCVVHGDAGARNAIIDKQGRCVLLDWDEARVDQPHYDLPVGPAELRANLAWEIATCWVPEPDYARSLVPDFTDAAPP</sequence>
<comment type="caution">
    <text evidence="2">The sequence shown here is derived from an EMBL/GenBank/DDBJ whole genome shotgun (WGS) entry which is preliminary data.</text>
</comment>
<reference evidence="2 3" key="1">
    <citation type="submission" date="2023-10" db="EMBL/GenBank/DDBJ databases">
        <title>Development of a sustainable strategy for remediation of hydrocarbon-contaminated territories based on the waste exchange concept.</title>
        <authorList>
            <person name="Krivoruchko A."/>
        </authorList>
    </citation>
    <scope>NUCLEOTIDE SEQUENCE [LARGE SCALE GENOMIC DNA]</scope>
    <source>
        <strain evidence="2 3">IEGM 1323</strain>
    </source>
</reference>
<dbReference type="InterPro" id="IPR011009">
    <property type="entry name" value="Kinase-like_dom_sf"/>
</dbReference>
<dbReference type="InterPro" id="IPR002575">
    <property type="entry name" value="Aminoglycoside_PTrfase"/>
</dbReference>
<dbReference type="EMBL" id="JAWLJX010000001">
    <property type="protein sequence ID" value="MDV6260178.1"/>
    <property type="molecule type" value="Genomic_DNA"/>
</dbReference>
<dbReference type="Gene3D" id="3.90.1200.10">
    <property type="match status" value="1"/>
</dbReference>
<accession>A0ABU4B7L9</accession>
<gene>
    <name evidence="2" type="ORF">R3P96_02380</name>
</gene>
<dbReference type="Proteomes" id="UP001185755">
    <property type="component" value="Unassembled WGS sequence"/>
</dbReference>
<dbReference type="SUPFAM" id="SSF56112">
    <property type="entry name" value="Protein kinase-like (PK-like)"/>
    <property type="match status" value="1"/>
</dbReference>
<keyword evidence="2" id="KW-0808">Transferase</keyword>